<evidence type="ECO:0000313" key="3">
    <source>
        <dbReference type="Proteomes" id="UP000014151"/>
    </source>
</evidence>
<keyword evidence="1" id="KW-0472">Membrane</keyword>
<dbReference type="HOGENOM" id="CLU_2840916_0_0_10"/>
<keyword evidence="1" id="KW-1133">Transmembrane helix</keyword>
<name>R9HJG0_PHOVU</name>
<evidence type="ECO:0000256" key="1">
    <source>
        <dbReference type="SAM" id="Phobius"/>
    </source>
</evidence>
<organism evidence="2 3">
    <name type="scientific">Phocaeicola vulgatus dnLKV7</name>
    <dbReference type="NCBI Taxonomy" id="1235786"/>
    <lineage>
        <taxon>Bacteria</taxon>
        <taxon>Pseudomonadati</taxon>
        <taxon>Bacteroidota</taxon>
        <taxon>Bacteroidia</taxon>
        <taxon>Bacteroidales</taxon>
        <taxon>Bacteroidaceae</taxon>
        <taxon>Phocaeicola</taxon>
    </lineage>
</organism>
<accession>R9HJG0</accession>
<dbReference type="Proteomes" id="UP000014151">
    <property type="component" value="Unassembled WGS sequence"/>
</dbReference>
<proteinExistence type="predicted"/>
<feature type="transmembrane region" description="Helical" evidence="1">
    <location>
        <begin position="30"/>
        <end position="47"/>
    </location>
</feature>
<keyword evidence="1" id="KW-0812">Transmembrane</keyword>
<protein>
    <submittedName>
        <fullName evidence="2">Uncharacterized protein</fullName>
    </submittedName>
</protein>
<comment type="caution">
    <text evidence="2">The sequence shown here is derived from an EMBL/GenBank/DDBJ whole genome shotgun (WGS) entry which is preliminary data.</text>
</comment>
<reference evidence="2 3" key="1">
    <citation type="submission" date="2013-04" db="EMBL/GenBank/DDBJ databases">
        <title>The Genome Sequence of Bacteroides vulgatus dnLKV7.</title>
        <authorList>
            <consortium name="The Broad Institute Genomics Platform"/>
            <consortium name="The Broad Institute Genome Sequencing Center for Infectious Disease"/>
            <person name="Earl A."/>
            <person name="Xavier R."/>
            <person name="Kuhn K."/>
            <person name="Stappenbeck T."/>
            <person name="Walker B."/>
            <person name="Young S."/>
            <person name="Zeng Q."/>
            <person name="Gargeya S."/>
            <person name="Fitzgerald M."/>
            <person name="Haas B."/>
            <person name="Abouelleil A."/>
            <person name="Allen A.W."/>
            <person name="Alvarado L."/>
            <person name="Arachchi H.M."/>
            <person name="Berlin A.M."/>
            <person name="Chapman S.B."/>
            <person name="Gainer-Dewar J."/>
            <person name="Goldberg J."/>
            <person name="Griggs A."/>
            <person name="Gujja S."/>
            <person name="Hansen M."/>
            <person name="Howarth C."/>
            <person name="Imamovic A."/>
            <person name="Ireland A."/>
            <person name="Larimer J."/>
            <person name="McCowan C."/>
            <person name="Murphy C."/>
            <person name="Pearson M."/>
            <person name="Poon T.W."/>
            <person name="Priest M."/>
            <person name="Roberts A."/>
            <person name="Saif S."/>
            <person name="Shea T."/>
            <person name="Sisk P."/>
            <person name="Sykes S."/>
            <person name="Wortman J."/>
            <person name="Nusbaum C."/>
            <person name="Birren B."/>
        </authorList>
    </citation>
    <scope>NUCLEOTIDE SEQUENCE [LARGE SCALE GENOMIC DNA]</scope>
    <source>
        <strain evidence="3">dnLKV7</strain>
    </source>
</reference>
<sequence length="65" mass="7804">MVACRFVGLYYSDGRFFIPRNTEISDTEKYLTVGLSYMIIALLWIVLRKKEKAEERRERDLENKK</sequence>
<dbReference type="EMBL" id="ASSN01000012">
    <property type="protein sequence ID" value="EOS04079.1"/>
    <property type="molecule type" value="Genomic_DNA"/>
</dbReference>
<evidence type="ECO:0000313" key="2">
    <source>
        <dbReference type="EMBL" id="EOS04079.1"/>
    </source>
</evidence>
<gene>
    <name evidence="2" type="ORF">C800_01828</name>
</gene>
<dbReference type="PATRIC" id="fig|1235786.3.peg.1911"/>
<dbReference type="AlphaFoldDB" id="R9HJG0"/>